<feature type="compositionally biased region" description="Gly residues" evidence="10">
    <location>
        <begin position="19"/>
        <end position="28"/>
    </location>
</feature>
<dbReference type="PANTHER" id="PTHR18916:SF91">
    <property type="entry name" value="DYNACTIN SUBUNIT 1"/>
    <property type="match status" value="1"/>
</dbReference>
<dbReference type="Gene3D" id="2.30.30.190">
    <property type="entry name" value="CAP Gly-rich-like domain"/>
    <property type="match status" value="1"/>
</dbReference>
<comment type="subcellular location">
    <subcellularLocation>
        <location evidence="1">Cytoplasm</location>
        <location evidence="1">Cytoskeleton</location>
    </subcellularLocation>
</comment>
<dbReference type="Pfam" id="PF01302">
    <property type="entry name" value="CAP_GLY"/>
    <property type="match status" value="1"/>
</dbReference>
<dbReference type="Pfam" id="PF12455">
    <property type="entry name" value="Dynactin"/>
    <property type="match status" value="1"/>
</dbReference>
<feature type="compositionally biased region" description="Basic and acidic residues" evidence="10">
    <location>
        <begin position="383"/>
        <end position="409"/>
    </location>
</feature>
<evidence type="ECO:0000313" key="13">
    <source>
        <dbReference type="Proteomes" id="UP001642540"/>
    </source>
</evidence>
<dbReference type="InterPro" id="IPR022157">
    <property type="entry name" value="Dynactin"/>
</dbReference>
<feature type="compositionally biased region" description="Polar residues" evidence="10">
    <location>
        <begin position="140"/>
        <end position="149"/>
    </location>
</feature>
<feature type="region of interest" description="Disordered" evidence="10">
    <location>
        <begin position="1"/>
        <end position="39"/>
    </location>
</feature>
<feature type="region of interest" description="Disordered" evidence="10">
    <location>
        <begin position="583"/>
        <end position="616"/>
    </location>
</feature>
<evidence type="ECO:0000313" key="12">
    <source>
        <dbReference type="EMBL" id="CAL8131386.1"/>
    </source>
</evidence>
<evidence type="ECO:0000256" key="9">
    <source>
        <dbReference type="SAM" id="Coils"/>
    </source>
</evidence>
<feature type="compositionally biased region" description="Polar residues" evidence="10">
    <location>
        <begin position="373"/>
        <end position="382"/>
    </location>
</feature>
<feature type="region of interest" description="Disordered" evidence="10">
    <location>
        <begin position="181"/>
        <end position="201"/>
    </location>
</feature>
<evidence type="ECO:0000256" key="5">
    <source>
        <dbReference type="ARBA" id="ARBA00022701"/>
    </source>
</evidence>
<evidence type="ECO:0000256" key="6">
    <source>
        <dbReference type="ARBA" id="ARBA00023017"/>
    </source>
</evidence>
<keyword evidence="5" id="KW-0493">Microtubule</keyword>
<comment type="similarity">
    <text evidence="2">Belongs to the dynactin 150 kDa subunit family.</text>
</comment>
<evidence type="ECO:0000256" key="3">
    <source>
        <dbReference type="ARBA" id="ARBA00016574"/>
    </source>
</evidence>
<comment type="caution">
    <text evidence="12">The sequence shown here is derived from an EMBL/GenBank/DDBJ whole genome shotgun (WGS) entry which is preliminary data.</text>
</comment>
<dbReference type="PANTHER" id="PTHR18916">
    <property type="entry name" value="DYNACTIN 1-RELATED MICROTUBULE-BINDING"/>
    <property type="match status" value="1"/>
</dbReference>
<keyword evidence="7 9" id="KW-0175">Coiled coil</keyword>
<sequence length="1717" mass="188687">MMAKLSSFAPKRSSRGSFGSVGRGGGGKASPSPQGKAVMAGETSNLVIGTRVEVVGRGIQGVVAYVGTADFASGKWVGVELDDAKGKNNGSVQGKSYFTCADEHGIFVRQSQLAVIDTGGGGDMSSPSSLNLSKSSPKNTSPGTPSLTPDDNRTSKLKSRLPVFGTKLPALSPAFTAAIANNHNTSNPSTPTKSASETAVNLNSPSGLVDKDGFAKPNSKGLINYFKNSGLLGSKKDIAKGLNNSQSKPNKSPLKWFSSFGSPKKSPHLAYPVSLSNENLYRATGNFSESCSSFDKDEANRWKLKSDDRLSQANGTSYDQRESQVGCLRARKAFSCDDNLSTLEDHPDSTSNPEYYSYSGHIQISSLVEVEPKQTSTTGNTGTEEKFHAITENDIQRMSKDASNDDNRKLMVNTEATPASSRRSSVSKGSSSLSKPPTPRKPPRLSLSGTKGKSPSHAKPTISSRLSLPGTTPKGRIISPKSRGVTPNKPPRLSLTATDSQLKERRLSAYKNVSTSSFATPKPPSAATWRKSSNSQAGSITGLTKNALSSGSSSIIVTNSSSRYSSRKSIKEIELAAYKNRLPVAGSRGDPKDSKSLQSTPSGSRSNLSTSSSTKFDLGSKRASFVETGFASDREIIPTYTPGTPASVISTPISTPVVGLLSGEERFSAVQALEVMRSENKDLTEKLETLKAKRSSDLDKLRELDRLRLEVETLSEFRTKVLESQAALQRDLKNAKNDAREAIEAKERHAEEMAELSEAVEMATLDKEMAEEKAETLQLELEQANEKIEEVSTELKTLKEEMSGKVSLDSGEVTAIHVKQFQAENARLREALLKLRDTSAHEKHQHQKTLKETEALRTEVKELSRTKERLEARLEELEAQVTDLQERNDAALGAEEMVENLTVKNLNMEEKVAQLTEAVADLEALQDVNDQLQESAKELEMELRDDLQQAIITNQNIIRDRDALMETITDYTATIVKFRDLVQKLTDENSLLRRNLEEESTKSIPGLAEALDFKKMFAETKAQTTAIDLELRRLEAKEATMHVQYLSAFMPEGFMKRGGDNDAILVLLLIPRLMCKGELLLGQVREKLMPISMTVEGVASAESIAASPDVERYAFSSQLCFLLYTLLCELHRWLSALNTCNADTFLKVGVLVSELSIQERAVDFYLELLRKSQLDENIPTDGLEKCITSFTNFYAVNLSDEPIEPGTLVSDLCQASAAASDCIVIDVSRLLGMLKKTEKDSNVTALLQDIKTIGESLRQLAKRTRRYLPDPPRQPPVSSKLQSQLLNDSVTLSKVVKILQETCKQAVRHVGMLTGNEGLQSSKLEEFLQAAMDKCDSHVEGAGGIKEVIKDWLTTSLMTMTDLAQVVNEVPVAPKDKAPPPLSVRAQTVKAELDQTRNLRIQLEDKEASIKELRKALRAKQDELSEATIRKELAEKKLSNATKDNEMSVEKLTRKLEDIQSMLQRKEREFQATLEHFQSDIESLESERGELKEKLMSVSKIRLLEGLSRSPAATPLQSPIHGVQSSAQQIGAASAGSGVGAASEGLIDYTRHLQRELWRLRSQKVVENLKNLPPLDLPKKSDDNIKQLEHELGELKSAWTKNICESLKISFNSTLNASRKEFLLNEKQRNKLDVAKKLANLKHRIAMTQAERKSGDVKKADFAAFSSERSIKDAENQLRKIGVIKFPGWEKSQDEPQKILLSGEQLRRIHQLLSPMA</sequence>
<feature type="coiled-coil region" evidence="9">
    <location>
        <begin position="725"/>
        <end position="949"/>
    </location>
</feature>
<evidence type="ECO:0000256" key="1">
    <source>
        <dbReference type="ARBA" id="ARBA00004245"/>
    </source>
</evidence>
<dbReference type="InterPro" id="IPR036859">
    <property type="entry name" value="CAP-Gly_dom_sf"/>
</dbReference>
<dbReference type="InterPro" id="IPR000938">
    <property type="entry name" value="CAP-Gly_domain"/>
</dbReference>
<evidence type="ECO:0000256" key="8">
    <source>
        <dbReference type="ARBA" id="ARBA00023212"/>
    </source>
</evidence>
<feature type="compositionally biased region" description="Low complexity" evidence="10">
    <location>
        <begin position="181"/>
        <end position="196"/>
    </location>
</feature>
<dbReference type="PROSITE" id="PS00845">
    <property type="entry name" value="CAP_GLY_1"/>
    <property type="match status" value="1"/>
</dbReference>
<feature type="compositionally biased region" description="Polar residues" evidence="10">
    <location>
        <begin position="461"/>
        <end position="470"/>
    </location>
</feature>
<organism evidence="12 13">
    <name type="scientific">Orchesella dallaii</name>
    <dbReference type="NCBI Taxonomy" id="48710"/>
    <lineage>
        <taxon>Eukaryota</taxon>
        <taxon>Metazoa</taxon>
        <taxon>Ecdysozoa</taxon>
        <taxon>Arthropoda</taxon>
        <taxon>Hexapoda</taxon>
        <taxon>Collembola</taxon>
        <taxon>Entomobryomorpha</taxon>
        <taxon>Entomobryoidea</taxon>
        <taxon>Orchesellidae</taxon>
        <taxon>Orchesellinae</taxon>
        <taxon>Orchesella</taxon>
    </lineage>
</organism>
<feature type="domain" description="CAP-Gly" evidence="11">
    <location>
        <begin position="67"/>
        <end position="109"/>
    </location>
</feature>
<evidence type="ECO:0000256" key="7">
    <source>
        <dbReference type="ARBA" id="ARBA00023054"/>
    </source>
</evidence>
<feature type="compositionally biased region" description="Low complexity" evidence="10">
    <location>
        <begin position="420"/>
        <end position="435"/>
    </location>
</feature>
<accession>A0ABP1RNB0</accession>
<dbReference type="SUPFAM" id="SSF74924">
    <property type="entry name" value="Cap-Gly domain"/>
    <property type="match status" value="1"/>
</dbReference>
<gene>
    <name evidence="12" type="ORF">ODALV1_LOCUS24155</name>
</gene>
<keyword evidence="6" id="KW-0243">Dynein</keyword>
<feature type="region of interest" description="Disordered" evidence="10">
    <location>
        <begin position="371"/>
        <end position="501"/>
    </location>
</feature>
<dbReference type="SMART" id="SM01052">
    <property type="entry name" value="CAP_GLY"/>
    <property type="match status" value="1"/>
</dbReference>
<feature type="compositionally biased region" description="Low complexity" evidence="10">
    <location>
        <begin position="125"/>
        <end position="139"/>
    </location>
</feature>
<feature type="region of interest" description="Disordered" evidence="10">
    <location>
        <begin position="513"/>
        <end position="537"/>
    </location>
</feature>
<evidence type="ECO:0000256" key="10">
    <source>
        <dbReference type="SAM" id="MobiDB-lite"/>
    </source>
</evidence>
<dbReference type="EMBL" id="CAXLJM020000088">
    <property type="protein sequence ID" value="CAL8131386.1"/>
    <property type="molecule type" value="Genomic_DNA"/>
</dbReference>
<proteinExistence type="inferred from homology"/>
<reference evidence="12 13" key="1">
    <citation type="submission" date="2024-08" db="EMBL/GenBank/DDBJ databases">
        <authorList>
            <person name="Cucini C."/>
            <person name="Frati F."/>
        </authorList>
    </citation>
    <scope>NUCLEOTIDE SEQUENCE [LARGE SCALE GENOMIC DNA]</scope>
</reference>
<evidence type="ECO:0000259" key="11">
    <source>
        <dbReference type="PROSITE" id="PS50245"/>
    </source>
</evidence>
<feature type="region of interest" description="Disordered" evidence="10">
    <location>
        <begin position="118"/>
        <end position="156"/>
    </location>
</feature>
<dbReference type="Proteomes" id="UP001642540">
    <property type="component" value="Unassembled WGS sequence"/>
</dbReference>
<feature type="coiled-coil region" evidence="9">
    <location>
        <begin position="1386"/>
        <end position="1501"/>
    </location>
</feature>
<protein>
    <recommendedName>
        <fullName evidence="3">Dynactin subunit 1</fullName>
    </recommendedName>
</protein>
<name>A0ABP1RNB0_9HEXA</name>
<evidence type="ECO:0000256" key="2">
    <source>
        <dbReference type="ARBA" id="ARBA00011010"/>
    </source>
</evidence>
<evidence type="ECO:0000256" key="4">
    <source>
        <dbReference type="ARBA" id="ARBA00022490"/>
    </source>
</evidence>
<feature type="compositionally biased region" description="Low complexity" evidence="10">
    <location>
        <begin position="599"/>
        <end position="614"/>
    </location>
</feature>
<keyword evidence="4" id="KW-0963">Cytoplasm</keyword>
<keyword evidence="13" id="KW-1185">Reference proteome</keyword>
<keyword evidence="8" id="KW-0206">Cytoskeleton</keyword>
<dbReference type="PROSITE" id="PS50245">
    <property type="entry name" value="CAP_GLY_2"/>
    <property type="match status" value="1"/>
</dbReference>